<evidence type="ECO:0000256" key="1">
    <source>
        <dbReference type="ARBA" id="ARBA00022741"/>
    </source>
</evidence>
<dbReference type="InterPro" id="IPR001650">
    <property type="entry name" value="Helicase_C-like"/>
</dbReference>
<gene>
    <name evidence="6" type="ORF">DOS83_01650</name>
</gene>
<reference evidence="6 7" key="1">
    <citation type="journal article" date="2018" name="Vet. Microbiol.">
        <title>Characterisation of Staphylococcus felis isolated from cats using whole genome sequencing.</title>
        <authorList>
            <person name="Worthing K."/>
            <person name="Pang S."/>
            <person name="Trott D.J."/>
            <person name="Abraham S."/>
            <person name="Coombs G.W."/>
            <person name="Jordan D."/>
            <person name="McIntyre L."/>
            <person name="Davies M.R."/>
            <person name="Norris J."/>
        </authorList>
    </citation>
    <scope>NUCLEOTIDE SEQUENCE [LARGE SCALE GENOMIC DNA]</scope>
    <source>
        <strain evidence="6 7">F9</strain>
    </source>
</reference>
<proteinExistence type="predicted"/>
<evidence type="ECO:0000256" key="2">
    <source>
        <dbReference type="ARBA" id="ARBA00022840"/>
    </source>
</evidence>
<dbReference type="AlphaFoldDB" id="A0A3E0ISA8"/>
<evidence type="ECO:0000259" key="4">
    <source>
        <dbReference type="PROSITE" id="PS51192"/>
    </source>
</evidence>
<dbReference type="Pfam" id="PF00271">
    <property type="entry name" value="Helicase_C"/>
    <property type="match status" value="1"/>
</dbReference>
<keyword evidence="1" id="KW-0547">Nucleotide-binding</keyword>
<organism evidence="6 7">
    <name type="scientific">Staphylococcus felis</name>
    <dbReference type="NCBI Taxonomy" id="46127"/>
    <lineage>
        <taxon>Bacteria</taxon>
        <taxon>Bacillati</taxon>
        <taxon>Bacillota</taxon>
        <taxon>Bacilli</taxon>
        <taxon>Bacillales</taxon>
        <taxon>Staphylococcaceae</taxon>
        <taxon>Staphylococcus</taxon>
    </lineage>
</organism>
<dbReference type="GO" id="GO:0006310">
    <property type="term" value="P:DNA recombination"/>
    <property type="evidence" value="ECO:0007669"/>
    <property type="project" value="TreeGrafter"/>
</dbReference>
<dbReference type="Gene3D" id="3.40.50.300">
    <property type="entry name" value="P-loop containing nucleotide triphosphate hydrolases"/>
    <property type="match status" value="2"/>
</dbReference>
<dbReference type="PROSITE" id="PS51192">
    <property type="entry name" value="HELICASE_ATP_BIND_1"/>
    <property type="match status" value="1"/>
</dbReference>
<keyword evidence="3" id="KW-0238">DNA-binding</keyword>
<dbReference type="GO" id="GO:0005524">
    <property type="term" value="F:ATP binding"/>
    <property type="evidence" value="ECO:0007669"/>
    <property type="project" value="UniProtKB-KW"/>
</dbReference>
<feature type="domain" description="Helicase C-terminal" evidence="5">
    <location>
        <begin position="288"/>
        <end position="436"/>
    </location>
</feature>
<evidence type="ECO:0000259" key="5">
    <source>
        <dbReference type="PROSITE" id="PS51194"/>
    </source>
</evidence>
<comment type="caution">
    <text evidence="6">The sequence shown here is derived from an EMBL/GenBank/DDBJ whole genome shotgun (WGS) entry which is preliminary data.</text>
</comment>
<dbReference type="GO" id="GO:0043138">
    <property type="term" value="F:3'-5' DNA helicase activity"/>
    <property type="evidence" value="ECO:0007669"/>
    <property type="project" value="TreeGrafter"/>
</dbReference>
<dbReference type="InterPro" id="IPR006935">
    <property type="entry name" value="Helicase/UvrB_N"/>
</dbReference>
<dbReference type="GO" id="GO:0006302">
    <property type="term" value="P:double-strand break repair"/>
    <property type="evidence" value="ECO:0007669"/>
    <property type="project" value="TreeGrafter"/>
</dbReference>
<dbReference type="PANTHER" id="PTHR30580">
    <property type="entry name" value="PRIMOSOMAL PROTEIN N"/>
    <property type="match status" value="1"/>
</dbReference>
<evidence type="ECO:0000313" key="6">
    <source>
        <dbReference type="EMBL" id="REI00076.1"/>
    </source>
</evidence>
<dbReference type="GO" id="GO:0016787">
    <property type="term" value="F:hydrolase activity"/>
    <property type="evidence" value="ECO:0007669"/>
    <property type="project" value="InterPro"/>
</dbReference>
<dbReference type="RefSeq" id="WP_116093635.1">
    <property type="nucleotide sequence ID" value="NZ_QKXQ01000070.1"/>
</dbReference>
<dbReference type="SMART" id="SM00487">
    <property type="entry name" value="DEXDc"/>
    <property type="match status" value="1"/>
</dbReference>
<accession>A0A3E0ISA8</accession>
<dbReference type="InterPro" id="IPR027417">
    <property type="entry name" value="P-loop_NTPase"/>
</dbReference>
<evidence type="ECO:0000256" key="3">
    <source>
        <dbReference type="ARBA" id="ARBA00023125"/>
    </source>
</evidence>
<dbReference type="Proteomes" id="UP000256562">
    <property type="component" value="Unassembled WGS sequence"/>
</dbReference>
<dbReference type="SMART" id="SM00490">
    <property type="entry name" value="HELICc"/>
    <property type="match status" value="1"/>
</dbReference>
<dbReference type="PANTHER" id="PTHR30580:SF1">
    <property type="entry name" value="COMF OPERON PROTEIN 1"/>
    <property type="match status" value="1"/>
</dbReference>
<keyword evidence="6" id="KW-0378">Hydrolase</keyword>
<keyword evidence="2" id="KW-0067">ATP-binding</keyword>
<dbReference type="SUPFAM" id="SSF52540">
    <property type="entry name" value="P-loop containing nucleoside triphosphate hydrolases"/>
    <property type="match status" value="1"/>
</dbReference>
<name>A0A3E0ISA8_9STAP</name>
<keyword evidence="6" id="KW-0347">Helicase</keyword>
<dbReference type="PROSITE" id="PS51194">
    <property type="entry name" value="HELICASE_CTER"/>
    <property type="match status" value="1"/>
</dbReference>
<dbReference type="EMBL" id="QKXQ01000070">
    <property type="protein sequence ID" value="REI00076.1"/>
    <property type="molecule type" value="Genomic_DNA"/>
</dbReference>
<sequence length="436" mass="50136">MSEGGTSIKYYGQVINDVDQRTDEIIATECLGVTETSYGYHCTRCEIDAKRAFYRYYSQVLHQDVVYCRNCINMGRMGNISKCIVTQSHTVISQGNYELPFVLSEQQQYASDKVVRAVLSQTSLLLHAVTGAGKTEMMFEAISQARKLGYNIAVVSPRVDVVVEVSERIISTFKDEAIDVLHQASPQRFDGHFVVSTVHQLYRFKNHFHVVFIDEVDAFPLSMDPQLMNAISKASRDKSSHIYMTATPPSRLKSQFSASNTVILPARFHRNKLVFPKFKFYKVKHHQIQNQLLRQLKNQQSHQRITLLFFNHIQQMLIFYKTYQSVVKGMCCIYSEDPDRLEKVAALRERKYSIVLTTTILERGFTMSHLDVWVMDSHTYTSSALIQIAGRVGRKAEDPTGTVIYFHEGRTVAMYQARHEIFKMNNLALKRGWIDH</sequence>
<feature type="domain" description="Helicase ATP-binding" evidence="4">
    <location>
        <begin position="115"/>
        <end position="266"/>
    </location>
</feature>
<dbReference type="Pfam" id="PF04851">
    <property type="entry name" value="ResIII"/>
    <property type="match status" value="1"/>
</dbReference>
<dbReference type="GO" id="GO:0006270">
    <property type="term" value="P:DNA replication initiation"/>
    <property type="evidence" value="ECO:0007669"/>
    <property type="project" value="TreeGrafter"/>
</dbReference>
<protein>
    <submittedName>
        <fullName evidence="6">DNA/RNA helicase</fullName>
    </submittedName>
</protein>
<evidence type="ECO:0000313" key="7">
    <source>
        <dbReference type="Proteomes" id="UP000256562"/>
    </source>
</evidence>
<dbReference type="InterPro" id="IPR014001">
    <property type="entry name" value="Helicase_ATP-bd"/>
</dbReference>
<dbReference type="OrthoDB" id="2077914at2"/>
<dbReference type="GO" id="GO:0003677">
    <property type="term" value="F:DNA binding"/>
    <property type="evidence" value="ECO:0007669"/>
    <property type="project" value="UniProtKB-KW"/>
</dbReference>